<dbReference type="Pfam" id="PF04082">
    <property type="entry name" value="Fungal_trans"/>
    <property type="match status" value="1"/>
</dbReference>
<keyword evidence="4" id="KW-0539">Nucleus</keyword>
<evidence type="ECO:0000313" key="8">
    <source>
        <dbReference type="EMBL" id="KIM98762.1"/>
    </source>
</evidence>
<keyword evidence="6" id="KW-1133">Transmembrane helix</keyword>
<sequence>MMELGHMNDSGQVGRRACQECSRKKSKCDRLLPLCSSCRQYKKVCKYERPGKTPLTRSHLTQVEKELASTKALLERLRQQQGDGGSHEPSFPSLGVGRETATPSAYPPRSLDYGRSPGYSKTASIVPQQALFTPENIVSPSSENMRPSNVEHRIGMTQMISSRLDTPSTDKISRSHRSIMISLESLPTAENFEWDERNGKFGGRKFVDGMGSLTSNTNGSGYLGVASGAALLRITGGDNDHDSGTTSPGPSTVPFDITSPSALDGFIDDYFSLYHRSYPIVHEATFRAQFMEVIPRPSGNAWQVLMYVVAALGAWSAATQHTDVDTALFEAAKFRFSTDLLETGNVVLVQALTLMSNYVQMRNKPNSSYNYYGLARRIAMGIGLHKEFPTRQWDPLVVEMRRRVWWCLYVFDMGSIITFSRPPDFPQSGVDVELPINIHDSDLTASTSQRPLPADETTLYTHLRAQCTFHKATCHIYARMISTPFPTAKEMVELDDSSIHPWLSSLPHYFQLHKMQLPKYILCHATLQWRYRNFRILAYRPFLVRRAMSGPEWGTDQENTEDLEHTDIAFHRCLDAARESVELISSFWFGNAQTMMASWYGLYFLFQAVLIPIVCLRNNPNSDMARGWRAQIQESTRVLESMIRLNPTANRCLRVVIYLTQPYISSDDGTDGPTQESLQDQLTGLYPMMWPVFGSELEPFDRVNIL</sequence>
<evidence type="ECO:0000256" key="6">
    <source>
        <dbReference type="SAM" id="Phobius"/>
    </source>
</evidence>
<dbReference type="InterPro" id="IPR036864">
    <property type="entry name" value="Zn2-C6_fun-type_DNA-bd_sf"/>
</dbReference>
<dbReference type="SUPFAM" id="SSF57701">
    <property type="entry name" value="Zn2/Cys6 DNA-binding domain"/>
    <property type="match status" value="1"/>
</dbReference>
<evidence type="ECO:0000313" key="9">
    <source>
        <dbReference type="Proteomes" id="UP000054321"/>
    </source>
</evidence>
<organism evidence="8 9">
    <name type="scientific">Oidiodendron maius (strain Zn)</name>
    <dbReference type="NCBI Taxonomy" id="913774"/>
    <lineage>
        <taxon>Eukaryota</taxon>
        <taxon>Fungi</taxon>
        <taxon>Dikarya</taxon>
        <taxon>Ascomycota</taxon>
        <taxon>Pezizomycotina</taxon>
        <taxon>Leotiomycetes</taxon>
        <taxon>Leotiomycetes incertae sedis</taxon>
        <taxon>Myxotrichaceae</taxon>
        <taxon>Oidiodendron</taxon>
    </lineage>
</organism>
<dbReference type="SMART" id="SM00066">
    <property type="entry name" value="GAL4"/>
    <property type="match status" value="1"/>
</dbReference>
<dbReference type="SMART" id="SM00906">
    <property type="entry name" value="Fungal_trans"/>
    <property type="match status" value="1"/>
</dbReference>
<feature type="domain" description="Zn(2)-C6 fungal-type" evidence="7">
    <location>
        <begin position="17"/>
        <end position="47"/>
    </location>
</feature>
<dbReference type="GO" id="GO:0000981">
    <property type="term" value="F:DNA-binding transcription factor activity, RNA polymerase II-specific"/>
    <property type="evidence" value="ECO:0007669"/>
    <property type="project" value="InterPro"/>
</dbReference>
<evidence type="ECO:0000256" key="5">
    <source>
        <dbReference type="SAM" id="MobiDB-lite"/>
    </source>
</evidence>
<dbReference type="PANTHER" id="PTHR47424">
    <property type="entry name" value="REGULATORY PROTEIN GAL4"/>
    <property type="match status" value="1"/>
</dbReference>
<evidence type="ECO:0000256" key="1">
    <source>
        <dbReference type="ARBA" id="ARBA00022723"/>
    </source>
</evidence>
<proteinExistence type="predicted"/>
<feature type="transmembrane region" description="Helical" evidence="6">
    <location>
        <begin position="597"/>
        <end position="616"/>
    </location>
</feature>
<dbReference type="HOGENOM" id="CLU_008599_2_1_1"/>
<dbReference type="Gene3D" id="4.10.240.10">
    <property type="entry name" value="Zn(2)-C6 fungal-type DNA-binding domain"/>
    <property type="match status" value="1"/>
</dbReference>
<dbReference type="PROSITE" id="PS50048">
    <property type="entry name" value="ZN2_CY6_FUNGAL_2"/>
    <property type="match status" value="1"/>
</dbReference>
<dbReference type="CDD" id="cd00067">
    <property type="entry name" value="GAL4"/>
    <property type="match status" value="1"/>
</dbReference>
<dbReference type="EMBL" id="KN832880">
    <property type="protein sequence ID" value="KIM98762.1"/>
    <property type="molecule type" value="Genomic_DNA"/>
</dbReference>
<reference evidence="8 9" key="1">
    <citation type="submission" date="2014-04" db="EMBL/GenBank/DDBJ databases">
        <authorList>
            <consortium name="DOE Joint Genome Institute"/>
            <person name="Kuo A."/>
            <person name="Martino E."/>
            <person name="Perotto S."/>
            <person name="Kohler A."/>
            <person name="Nagy L.G."/>
            <person name="Floudas D."/>
            <person name="Copeland A."/>
            <person name="Barry K.W."/>
            <person name="Cichocki N."/>
            <person name="Veneault-Fourrey C."/>
            <person name="LaButti K."/>
            <person name="Lindquist E.A."/>
            <person name="Lipzen A."/>
            <person name="Lundell T."/>
            <person name="Morin E."/>
            <person name="Murat C."/>
            <person name="Sun H."/>
            <person name="Tunlid A."/>
            <person name="Henrissat B."/>
            <person name="Grigoriev I.V."/>
            <person name="Hibbett D.S."/>
            <person name="Martin F."/>
            <person name="Nordberg H.P."/>
            <person name="Cantor M.N."/>
            <person name="Hua S.X."/>
        </authorList>
    </citation>
    <scope>NUCLEOTIDE SEQUENCE [LARGE SCALE GENOMIC DNA]</scope>
    <source>
        <strain evidence="8 9">Zn</strain>
    </source>
</reference>
<evidence type="ECO:0000256" key="2">
    <source>
        <dbReference type="ARBA" id="ARBA00023015"/>
    </source>
</evidence>
<protein>
    <recommendedName>
        <fullName evidence="7">Zn(2)-C6 fungal-type domain-containing protein</fullName>
    </recommendedName>
</protein>
<keyword evidence="6" id="KW-0472">Membrane</keyword>
<name>A0A0C3D9Y4_OIDMZ</name>
<evidence type="ECO:0000256" key="4">
    <source>
        <dbReference type="ARBA" id="ARBA00023242"/>
    </source>
</evidence>
<dbReference type="GO" id="GO:0008270">
    <property type="term" value="F:zinc ion binding"/>
    <property type="evidence" value="ECO:0007669"/>
    <property type="project" value="InterPro"/>
</dbReference>
<feature type="region of interest" description="Disordered" evidence="5">
    <location>
        <begin position="78"/>
        <end position="110"/>
    </location>
</feature>
<dbReference type="GO" id="GO:0006351">
    <property type="term" value="P:DNA-templated transcription"/>
    <property type="evidence" value="ECO:0007669"/>
    <property type="project" value="InterPro"/>
</dbReference>
<dbReference type="GO" id="GO:0000978">
    <property type="term" value="F:RNA polymerase II cis-regulatory region sequence-specific DNA binding"/>
    <property type="evidence" value="ECO:0007669"/>
    <property type="project" value="TreeGrafter"/>
</dbReference>
<dbReference type="Proteomes" id="UP000054321">
    <property type="component" value="Unassembled WGS sequence"/>
</dbReference>
<dbReference type="GO" id="GO:0000435">
    <property type="term" value="P:positive regulation of transcription from RNA polymerase II promoter by galactose"/>
    <property type="evidence" value="ECO:0007669"/>
    <property type="project" value="TreeGrafter"/>
</dbReference>
<accession>A0A0C3D9Y4</accession>
<dbReference type="PANTHER" id="PTHR47424:SF2">
    <property type="entry name" value="TRANSCRIPTION FACTOR DOMAIN-CONTAINING PROTEIN-RELATED"/>
    <property type="match status" value="1"/>
</dbReference>
<dbReference type="InterPro" id="IPR051127">
    <property type="entry name" value="Fungal_SecMet_Regulators"/>
</dbReference>
<dbReference type="PROSITE" id="PS00463">
    <property type="entry name" value="ZN2_CY6_FUNGAL_1"/>
    <property type="match status" value="1"/>
</dbReference>
<dbReference type="GO" id="GO:0005634">
    <property type="term" value="C:nucleus"/>
    <property type="evidence" value="ECO:0007669"/>
    <property type="project" value="TreeGrafter"/>
</dbReference>
<keyword evidence="2" id="KW-0805">Transcription regulation</keyword>
<dbReference type="InterPro" id="IPR001138">
    <property type="entry name" value="Zn2Cys6_DnaBD"/>
</dbReference>
<keyword evidence="6" id="KW-0812">Transmembrane</keyword>
<keyword evidence="3" id="KW-0804">Transcription</keyword>
<dbReference type="AlphaFoldDB" id="A0A0C3D9Y4"/>
<dbReference type="InterPro" id="IPR007219">
    <property type="entry name" value="XnlR_reg_dom"/>
</dbReference>
<evidence type="ECO:0000259" key="7">
    <source>
        <dbReference type="PROSITE" id="PS50048"/>
    </source>
</evidence>
<dbReference type="Pfam" id="PF00172">
    <property type="entry name" value="Zn_clus"/>
    <property type="match status" value="1"/>
</dbReference>
<gene>
    <name evidence="8" type="ORF">OIDMADRAFT_167566</name>
</gene>
<dbReference type="OrthoDB" id="2283488at2759"/>
<dbReference type="CDD" id="cd12148">
    <property type="entry name" value="fungal_TF_MHR"/>
    <property type="match status" value="1"/>
</dbReference>
<evidence type="ECO:0000256" key="3">
    <source>
        <dbReference type="ARBA" id="ARBA00023163"/>
    </source>
</evidence>
<keyword evidence="9" id="KW-1185">Reference proteome</keyword>
<keyword evidence="1" id="KW-0479">Metal-binding</keyword>
<dbReference type="InParanoid" id="A0A0C3D9Y4"/>
<reference evidence="9" key="2">
    <citation type="submission" date="2015-01" db="EMBL/GenBank/DDBJ databases">
        <title>Evolutionary Origins and Diversification of the Mycorrhizal Mutualists.</title>
        <authorList>
            <consortium name="DOE Joint Genome Institute"/>
            <consortium name="Mycorrhizal Genomics Consortium"/>
            <person name="Kohler A."/>
            <person name="Kuo A."/>
            <person name="Nagy L.G."/>
            <person name="Floudas D."/>
            <person name="Copeland A."/>
            <person name="Barry K.W."/>
            <person name="Cichocki N."/>
            <person name="Veneault-Fourrey C."/>
            <person name="LaButti K."/>
            <person name="Lindquist E.A."/>
            <person name="Lipzen A."/>
            <person name="Lundell T."/>
            <person name="Morin E."/>
            <person name="Murat C."/>
            <person name="Riley R."/>
            <person name="Ohm R."/>
            <person name="Sun H."/>
            <person name="Tunlid A."/>
            <person name="Henrissat B."/>
            <person name="Grigoriev I.V."/>
            <person name="Hibbett D.S."/>
            <person name="Martin F."/>
        </authorList>
    </citation>
    <scope>NUCLEOTIDE SEQUENCE [LARGE SCALE GENOMIC DNA]</scope>
    <source>
        <strain evidence="9">Zn</strain>
    </source>
</reference>
<dbReference type="FunCoup" id="A0A0C3D9Y4">
    <property type="interactions" value="813"/>
</dbReference>